<evidence type="ECO:0000256" key="2">
    <source>
        <dbReference type="ARBA" id="ARBA00022723"/>
    </source>
</evidence>
<feature type="domain" description="HD/PDEase" evidence="7">
    <location>
        <begin position="12"/>
        <end position="140"/>
    </location>
</feature>
<dbReference type="PANTHER" id="PTHR35795">
    <property type="entry name" value="SLR1885 PROTEIN"/>
    <property type="match status" value="1"/>
</dbReference>
<evidence type="ECO:0000259" key="7">
    <source>
        <dbReference type="SMART" id="SM00471"/>
    </source>
</evidence>
<dbReference type="Pfam" id="PF01966">
    <property type="entry name" value="HD"/>
    <property type="match status" value="1"/>
</dbReference>
<evidence type="ECO:0000256" key="6">
    <source>
        <dbReference type="ARBA" id="ARBA00049417"/>
    </source>
</evidence>
<proteinExistence type="predicted"/>
<dbReference type="GO" id="GO:0008803">
    <property type="term" value="F:bis(5'-nucleosyl)-tetraphosphatase (symmetrical) activity"/>
    <property type="evidence" value="ECO:0007669"/>
    <property type="project" value="UniProtKB-EC"/>
</dbReference>
<name>A0AA48I4I0_9FIRM</name>
<dbReference type="EC" id="3.6.1.41" evidence="1"/>
<gene>
    <name evidence="8" type="ORF">CfP315_0516</name>
</gene>
<dbReference type="EMBL" id="AP027924">
    <property type="protein sequence ID" value="BED91959.1"/>
    <property type="molecule type" value="Genomic_DNA"/>
</dbReference>
<dbReference type="InterPro" id="IPR003607">
    <property type="entry name" value="HD/PDEase_dom"/>
</dbReference>
<comment type="catalytic activity">
    <reaction evidence="6">
        <text>P(1),P(4)-bis(5'-adenosyl) tetraphosphate + H2O = 2 ADP + 2 H(+)</text>
        <dbReference type="Rhea" id="RHEA:24252"/>
        <dbReference type="ChEBI" id="CHEBI:15377"/>
        <dbReference type="ChEBI" id="CHEBI:15378"/>
        <dbReference type="ChEBI" id="CHEBI:58141"/>
        <dbReference type="ChEBI" id="CHEBI:456216"/>
        <dbReference type="EC" id="3.6.1.41"/>
    </reaction>
</comment>
<dbReference type="InterPro" id="IPR006674">
    <property type="entry name" value="HD_domain"/>
</dbReference>
<dbReference type="GO" id="GO:0000166">
    <property type="term" value="F:nucleotide binding"/>
    <property type="evidence" value="ECO:0007669"/>
    <property type="project" value="UniProtKB-KW"/>
</dbReference>
<dbReference type="NCBIfam" id="TIGR00277">
    <property type="entry name" value="HDIG"/>
    <property type="match status" value="1"/>
</dbReference>
<keyword evidence="4" id="KW-0378">Hydrolase</keyword>
<dbReference type="SMART" id="SM00471">
    <property type="entry name" value="HDc"/>
    <property type="match status" value="1"/>
</dbReference>
<dbReference type="NCBIfam" id="TIGR00488">
    <property type="entry name" value="bis(5'-nucleosyl)-tetraphosphatase (symmetrical) YqeK"/>
    <property type="match status" value="1"/>
</dbReference>
<accession>A0AA48I4I0</accession>
<keyword evidence="3" id="KW-0547">Nucleotide-binding</keyword>
<dbReference type="SUPFAM" id="SSF109604">
    <property type="entry name" value="HD-domain/PDEase-like"/>
    <property type="match status" value="1"/>
</dbReference>
<dbReference type="GO" id="GO:0046872">
    <property type="term" value="F:metal ion binding"/>
    <property type="evidence" value="ECO:0007669"/>
    <property type="project" value="UniProtKB-KW"/>
</dbReference>
<organism evidence="8">
    <name type="scientific">Candidatus Improbicoccus pseudotrichonymphae</name>
    <dbReference type="NCBI Taxonomy" id="3033792"/>
    <lineage>
        <taxon>Bacteria</taxon>
        <taxon>Bacillati</taxon>
        <taxon>Bacillota</taxon>
        <taxon>Clostridia</taxon>
        <taxon>Candidatus Improbicoccus</taxon>
    </lineage>
</organism>
<reference evidence="8" key="1">
    <citation type="journal article" date="2023" name="ISME J.">
        <title>Emergence of putative energy parasites within Clostridia revealed by genome analysis of a novel endosymbiotic clade.</title>
        <authorList>
            <person name="Takahashi K."/>
            <person name="Kuwahara H."/>
            <person name="Horikawa Y."/>
            <person name="Izawa K."/>
            <person name="Kato D."/>
            <person name="Inagaki T."/>
            <person name="Yuki M."/>
            <person name="Ohkuma M."/>
            <person name="Hongoh Y."/>
        </authorList>
    </citation>
    <scope>NUCLEOTIDE SEQUENCE</scope>
    <source>
        <strain evidence="8">CfP3-15</strain>
    </source>
</reference>
<dbReference type="Proteomes" id="UP001337580">
    <property type="component" value="Chromosome"/>
</dbReference>
<keyword evidence="5" id="KW-0408">Iron</keyword>
<evidence type="ECO:0000256" key="5">
    <source>
        <dbReference type="ARBA" id="ARBA00023004"/>
    </source>
</evidence>
<dbReference type="KEGG" id="ips:CfP315_0516"/>
<evidence type="ECO:0000256" key="3">
    <source>
        <dbReference type="ARBA" id="ARBA00022741"/>
    </source>
</evidence>
<keyword evidence="2" id="KW-0479">Metal-binding</keyword>
<dbReference type="Gene3D" id="1.10.3210.10">
    <property type="entry name" value="Hypothetical protein af1432"/>
    <property type="match status" value="1"/>
</dbReference>
<evidence type="ECO:0000256" key="4">
    <source>
        <dbReference type="ARBA" id="ARBA00022801"/>
    </source>
</evidence>
<dbReference type="InterPro" id="IPR005249">
    <property type="entry name" value="YqeK"/>
</dbReference>
<dbReference type="InterPro" id="IPR006675">
    <property type="entry name" value="HDIG_dom"/>
</dbReference>
<dbReference type="AlphaFoldDB" id="A0AA48I4I0"/>
<dbReference type="InterPro" id="IPR051094">
    <property type="entry name" value="Diverse_Catalytic_Enzymes"/>
</dbReference>
<evidence type="ECO:0000256" key="1">
    <source>
        <dbReference type="ARBA" id="ARBA00012506"/>
    </source>
</evidence>
<sequence length="185" mass="21404">MLLYENFVRKNMSEKRYIHSVNVAKVAAKLAKKYGGRPEKARIAGILHDITKEWGYRKHLDILKKYGVKVNKYEINSKKLLHALSGSVYIKYILEIKDKDIINSVRYHTTARSGMSLLEKVVYIADFISEERTFFGVEYLRSLADKSLDSVFPAAINQSMRELINSKRIIHPNTFNAYNESIKTL</sequence>
<evidence type="ECO:0000313" key="8">
    <source>
        <dbReference type="EMBL" id="BED91959.1"/>
    </source>
</evidence>
<dbReference type="PANTHER" id="PTHR35795:SF1">
    <property type="entry name" value="BIS(5'-NUCLEOSYL)-TETRAPHOSPHATASE, SYMMETRICAL"/>
    <property type="match status" value="1"/>
</dbReference>
<protein>
    <recommendedName>
        <fullName evidence="1">bis(5'-nucleosyl)-tetraphosphatase (symmetrical)</fullName>
        <ecNumber evidence="1">3.6.1.41</ecNumber>
    </recommendedName>
</protein>